<dbReference type="EMBL" id="CAKZ01000148">
    <property type="protein sequence ID" value="CCJ82531.1"/>
    <property type="molecule type" value="Genomic_DNA"/>
</dbReference>
<evidence type="ECO:0000313" key="2">
    <source>
        <dbReference type="Proteomes" id="UP000009342"/>
    </source>
</evidence>
<keyword evidence="2" id="KW-1185">Reference proteome</keyword>
<name>A0ABP1WBN3_9ENTR</name>
<evidence type="ECO:0000313" key="1">
    <source>
        <dbReference type="EMBL" id="CCJ82531.1"/>
    </source>
</evidence>
<accession>A0ABP1WBN3</accession>
<organism evidence="1 2">
    <name type="scientific">Cronobacter dublinensis 1210</name>
    <dbReference type="NCBI Taxonomy" id="1208656"/>
    <lineage>
        <taxon>Bacteria</taxon>
        <taxon>Pseudomonadati</taxon>
        <taxon>Pseudomonadota</taxon>
        <taxon>Gammaproteobacteria</taxon>
        <taxon>Enterobacterales</taxon>
        <taxon>Enterobacteriaceae</taxon>
        <taxon>Cronobacter</taxon>
    </lineage>
</organism>
<comment type="caution">
    <text evidence="1">The sequence shown here is derived from an EMBL/GenBank/DDBJ whole genome shotgun (WGS) entry which is preliminary data.</text>
</comment>
<proteinExistence type="predicted"/>
<reference evidence="2" key="1">
    <citation type="journal article" date="2012" name="PLoS ONE">
        <title>Comparative analysis of genome sequences covering the seven cronobacter species.</title>
        <authorList>
            <person name="Joseph S."/>
            <person name="Desai P."/>
            <person name="Ji Y."/>
            <person name="Cummings C.A."/>
            <person name="Shih R."/>
            <person name="Degoricija L."/>
            <person name="Rico A."/>
            <person name="Brzoska P."/>
            <person name="Hamby S.E."/>
            <person name="Masood N."/>
            <person name="Hariri S."/>
            <person name="Sonbol H."/>
            <person name="Chuzhanova N."/>
            <person name="McClelland M."/>
            <person name="Furtado M.R."/>
            <person name="Forsythe S.J."/>
        </authorList>
    </citation>
    <scope>NUCLEOTIDE SEQUENCE [LARGE SCALE GENOMIC DNA]</scope>
    <source>
        <strain evidence="2">1210</strain>
    </source>
</reference>
<dbReference type="Proteomes" id="UP000009342">
    <property type="component" value="Unassembled WGS sequence"/>
</dbReference>
<sequence length="38" mass="4261">MQYSSIPGELSTKSMENETLPEHLCAHKKTGREGPLFI</sequence>
<protein>
    <submittedName>
        <fullName evidence="1">Uncharacterized protein</fullName>
    </submittedName>
</protein>
<gene>
    <name evidence="1" type="ORF">BN134_3292</name>
</gene>